<dbReference type="SMART" id="SM00345">
    <property type="entry name" value="HTH_GNTR"/>
    <property type="match status" value="1"/>
</dbReference>
<keyword evidence="3" id="KW-0804">Transcription</keyword>
<sequence length="239" mass="26791">MPAASDHSSRTAPLRVGSARVTAVSRKEAVRIEIRRSIITGTLRPGEKITEIQLAELLDVSRPTVREALNALAEEGLVVQEPYRGLRVASLEAGAIHDIAVGRIALDLVAIDAILADRTDERFSRIEAGWENYEVDCFDLDPVVQHDAHLAFHRCIWNASDNYLLAKLWPVTAAQLTIALAEDQRHRADPEREHRVHKKLMTALRTRDREVIHQTIAEHTLTSADELITMLKEGRPSIR</sequence>
<dbReference type="Proteomes" id="UP001500731">
    <property type="component" value="Unassembled WGS sequence"/>
</dbReference>
<dbReference type="InterPro" id="IPR000524">
    <property type="entry name" value="Tscrpt_reg_HTH_GntR"/>
</dbReference>
<dbReference type="InterPro" id="IPR011711">
    <property type="entry name" value="GntR_C"/>
</dbReference>
<keyword evidence="6" id="KW-1185">Reference proteome</keyword>
<feature type="domain" description="HTH gntR-type" evidence="4">
    <location>
        <begin position="24"/>
        <end position="91"/>
    </location>
</feature>
<evidence type="ECO:0000313" key="5">
    <source>
        <dbReference type="EMBL" id="GAA4478719.1"/>
    </source>
</evidence>
<reference evidence="6" key="1">
    <citation type="journal article" date="2019" name="Int. J. Syst. Evol. Microbiol.">
        <title>The Global Catalogue of Microorganisms (GCM) 10K type strain sequencing project: providing services to taxonomists for standard genome sequencing and annotation.</title>
        <authorList>
            <consortium name="The Broad Institute Genomics Platform"/>
            <consortium name="The Broad Institute Genome Sequencing Center for Infectious Disease"/>
            <person name="Wu L."/>
            <person name="Ma J."/>
        </authorList>
    </citation>
    <scope>NUCLEOTIDE SEQUENCE [LARGE SCALE GENOMIC DNA]</scope>
    <source>
        <strain evidence="6">JCM 17839</strain>
    </source>
</reference>
<dbReference type="Pfam" id="PF07729">
    <property type="entry name" value="FCD"/>
    <property type="match status" value="1"/>
</dbReference>
<dbReference type="Gene3D" id="1.10.10.10">
    <property type="entry name" value="Winged helix-like DNA-binding domain superfamily/Winged helix DNA-binding domain"/>
    <property type="match status" value="1"/>
</dbReference>
<proteinExistence type="predicted"/>
<dbReference type="PRINTS" id="PR00035">
    <property type="entry name" value="HTHGNTR"/>
</dbReference>
<accession>A0ABP8P2Z5</accession>
<evidence type="ECO:0000256" key="1">
    <source>
        <dbReference type="ARBA" id="ARBA00023015"/>
    </source>
</evidence>
<dbReference type="SUPFAM" id="SSF48008">
    <property type="entry name" value="GntR ligand-binding domain-like"/>
    <property type="match status" value="1"/>
</dbReference>
<dbReference type="Pfam" id="PF00392">
    <property type="entry name" value="GntR"/>
    <property type="match status" value="1"/>
</dbReference>
<gene>
    <name evidence="5" type="ORF">GCM10023171_03210</name>
</gene>
<evidence type="ECO:0000313" key="6">
    <source>
        <dbReference type="Proteomes" id="UP001500731"/>
    </source>
</evidence>
<organism evidence="5 6">
    <name type="scientific">Microbacterium panaciterrae</name>
    <dbReference type="NCBI Taxonomy" id="985759"/>
    <lineage>
        <taxon>Bacteria</taxon>
        <taxon>Bacillati</taxon>
        <taxon>Actinomycetota</taxon>
        <taxon>Actinomycetes</taxon>
        <taxon>Micrococcales</taxon>
        <taxon>Microbacteriaceae</taxon>
        <taxon>Microbacterium</taxon>
    </lineage>
</organism>
<keyword evidence="2" id="KW-0238">DNA-binding</keyword>
<name>A0ABP8P2Z5_9MICO</name>
<dbReference type="Gene3D" id="1.20.120.530">
    <property type="entry name" value="GntR ligand-binding domain-like"/>
    <property type="match status" value="1"/>
</dbReference>
<evidence type="ECO:0000256" key="2">
    <source>
        <dbReference type="ARBA" id="ARBA00023125"/>
    </source>
</evidence>
<evidence type="ECO:0000256" key="3">
    <source>
        <dbReference type="ARBA" id="ARBA00023163"/>
    </source>
</evidence>
<keyword evidence="1" id="KW-0805">Transcription regulation</keyword>
<dbReference type="InterPro" id="IPR036388">
    <property type="entry name" value="WH-like_DNA-bd_sf"/>
</dbReference>
<dbReference type="PROSITE" id="PS50949">
    <property type="entry name" value="HTH_GNTR"/>
    <property type="match status" value="1"/>
</dbReference>
<protein>
    <submittedName>
        <fullName evidence="5">GntR family transcriptional regulator</fullName>
    </submittedName>
</protein>
<dbReference type="PANTHER" id="PTHR43537:SF5">
    <property type="entry name" value="UXU OPERON TRANSCRIPTIONAL REGULATOR"/>
    <property type="match status" value="1"/>
</dbReference>
<dbReference type="CDD" id="cd07377">
    <property type="entry name" value="WHTH_GntR"/>
    <property type="match status" value="1"/>
</dbReference>
<dbReference type="InterPro" id="IPR036390">
    <property type="entry name" value="WH_DNA-bd_sf"/>
</dbReference>
<dbReference type="SUPFAM" id="SSF46785">
    <property type="entry name" value="Winged helix' DNA-binding domain"/>
    <property type="match status" value="1"/>
</dbReference>
<dbReference type="InterPro" id="IPR008920">
    <property type="entry name" value="TF_FadR/GntR_C"/>
</dbReference>
<dbReference type="PANTHER" id="PTHR43537">
    <property type="entry name" value="TRANSCRIPTIONAL REGULATOR, GNTR FAMILY"/>
    <property type="match status" value="1"/>
</dbReference>
<evidence type="ECO:0000259" key="4">
    <source>
        <dbReference type="PROSITE" id="PS50949"/>
    </source>
</evidence>
<comment type="caution">
    <text evidence="5">The sequence shown here is derived from an EMBL/GenBank/DDBJ whole genome shotgun (WGS) entry which is preliminary data.</text>
</comment>
<dbReference type="EMBL" id="BAABGP010000003">
    <property type="protein sequence ID" value="GAA4478719.1"/>
    <property type="molecule type" value="Genomic_DNA"/>
</dbReference>